<feature type="transmembrane region" description="Helical" evidence="7">
    <location>
        <begin position="332"/>
        <end position="353"/>
    </location>
</feature>
<name>A0A9W6JC62_9HYPH</name>
<accession>A0A9W6JC62</accession>
<dbReference type="InterPro" id="IPR036259">
    <property type="entry name" value="MFS_trans_sf"/>
</dbReference>
<dbReference type="EMBL" id="BSFJ01000038">
    <property type="protein sequence ID" value="GLK74302.1"/>
    <property type="molecule type" value="Genomic_DNA"/>
</dbReference>
<keyword evidence="5 7" id="KW-1133">Transmembrane helix</keyword>
<keyword evidence="6 7" id="KW-0472">Membrane</keyword>
<sequence>MTDTARTPARDDDGFLASLAVYLRPRVLIVILLGFSSGLPLALSGATLTIWMAEAQVNLATIGLFALVGVPYNFKFVWAPLVDALDVPLLGRWLGRRRGWLVFTQLLLVLAVIWLGFQDPVNAPWHVALGALLVATASATQDIVVDAFRVESLEVREQAAGMAGYVAAYRVGMLASGAGVVLLVAWFEVLGTPRADVWAYGYLAAAAMVGVGLFAALMAKEPAAEPATEPAGQPAAQPAIQHQENVFRRIGQTAVGAFSEFLTRNSAVAILLFVVLFKFCDAFAGALSGAFVIDIGFDKATYAGVVKGVGFAAALLGGFAGGVIARALPLSTALWVGGILQMLSNLAFSWQAWMGVNVPALMVTIVVENFAGAIGTVIFVAYISALCGNRAHTATQYALLTALAAVGRTFLASSAGFIAVETGWIVFFAITSVAALPGLALLAWLQARGHFRELAAGSR</sequence>
<organism evidence="8 9">
    <name type="scientific">Ancylobacter dichloromethanicus</name>
    <dbReference type="NCBI Taxonomy" id="518825"/>
    <lineage>
        <taxon>Bacteria</taxon>
        <taxon>Pseudomonadati</taxon>
        <taxon>Pseudomonadota</taxon>
        <taxon>Alphaproteobacteria</taxon>
        <taxon>Hyphomicrobiales</taxon>
        <taxon>Xanthobacteraceae</taxon>
        <taxon>Ancylobacter</taxon>
    </lineage>
</organism>
<feature type="transmembrane region" description="Helical" evidence="7">
    <location>
        <begin position="166"/>
        <end position="187"/>
    </location>
</feature>
<feature type="transmembrane region" description="Helical" evidence="7">
    <location>
        <begin position="424"/>
        <end position="445"/>
    </location>
</feature>
<evidence type="ECO:0000256" key="4">
    <source>
        <dbReference type="ARBA" id="ARBA00022692"/>
    </source>
</evidence>
<dbReference type="NCBIfam" id="TIGR00901">
    <property type="entry name" value="2A0125"/>
    <property type="match status" value="1"/>
</dbReference>
<dbReference type="GO" id="GO:0016020">
    <property type="term" value="C:membrane"/>
    <property type="evidence" value="ECO:0007669"/>
    <property type="project" value="UniProtKB-SubCell"/>
</dbReference>
<dbReference type="SUPFAM" id="SSF103473">
    <property type="entry name" value="MFS general substrate transporter"/>
    <property type="match status" value="1"/>
</dbReference>
<evidence type="ECO:0000256" key="5">
    <source>
        <dbReference type="ARBA" id="ARBA00022989"/>
    </source>
</evidence>
<dbReference type="GO" id="GO:0022857">
    <property type="term" value="F:transmembrane transporter activity"/>
    <property type="evidence" value="ECO:0007669"/>
    <property type="project" value="InterPro"/>
</dbReference>
<feature type="transmembrane region" description="Helical" evidence="7">
    <location>
        <begin position="59"/>
        <end position="78"/>
    </location>
</feature>
<feature type="transmembrane region" description="Helical" evidence="7">
    <location>
        <begin position="359"/>
        <end position="385"/>
    </location>
</feature>
<reference evidence="8" key="2">
    <citation type="submission" date="2023-01" db="EMBL/GenBank/DDBJ databases">
        <authorList>
            <person name="Sun Q."/>
            <person name="Evtushenko L."/>
        </authorList>
    </citation>
    <scope>NUCLEOTIDE SEQUENCE</scope>
    <source>
        <strain evidence="8">VKM B-2484</strain>
    </source>
</reference>
<dbReference type="InterPro" id="IPR011701">
    <property type="entry name" value="MFS"/>
</dbReference>
<feature type="transmembrane region" description="Helical" evidence="7">
    <location>
        <begin position="99"/>
        <end position="117"/>
    </location>
</feature>
<dbReference type="PANTHER" id="PTHR12778:SF10">
    <property type="entry name" value="MAJOR FACILITATOR SUPERFAMILY DOMAIN-CONTAINING PROTEIN 3"/>
    <property type="match status" value="1"/>
</dbReference>
<dbReference type="RefSeq" id="WP_213370860.1">
    <property type="nucleotide sequence ID" value="NZ_BSFJ01000038.1"/>
</dbReference>
<dbReference type="AlphaFoldDB" id="A0A9W6JC62"/>
<keyword evidence="3" id="KW-0813">Transport</keyword>
<dbReference type="Gene3D" id="1.20.1250.20">
    <property type="entry name" value="MFS general substrate transporter like domains"/>
    <property type="match status" value="1"/>
</dbReference>
<gene>
    <name evidence="8" type="ORF">GCM10017643_44200</name>
</gene>
<feature type="transmembrane region" description="Helical" evidence="7">
    <location>
        <begin position="199"/>
        <end position="219"/>
    </location>
</feature>
<evidence type="ECO:0000313" key="9">
    <source>
        <dbReference type="Proteomes" id="UP001143370"/>
    </source>
</evidence>
<feature type="transmembrane region" description="Helical" evidence="7">
    <location>
        <begin position="305"/>
        <end position="325"/>
    </location>
</feature>
<dbReference type="PANTHER" id="PTHR12778">
    <property type="entry name" value="SOLUTE CARRIER FAMILY 33 ACETYL-COA TRANSPORTER -RELATED"/>
    <property type="match status" value="1"/>
</dbReference>
<comment type="subcellular location">
    <subcellularLocation>
        <location evidence="1">Membrane</location>
        <topology evidence="1">Multi-pass membrane protein</topology>
    </subcellularLocation>
</comment>
<feature type="transmembrane region" description="Helical" evidence="7">
    <location>
        <begin position="397"/>
        <end position="418"/>
    </location>
</feature>
<dbReference type="InterPro" id="IPR004752">
    <property type="entry name" value="AmpG_permease/AT-1"/>
</dbReference>
<feature type="transmembrane region" description="Helical" evidence="7">
    <location>
        <begin position="123"/>
        <end position="145"/>
    </location>
</feature>
<evidence type="ECO:0000313" key="8">
    <source>
        <dbReference type="EMBL" id="GLK74302.1"/>
    </source>
</evidence>
<feature type="transmembrane region" description="Helical" evidence="7">
    <location>
        <begin position="268"/>
        <end position="293"/>
    </location>
</feature>
<feature type="transmembrane region" description="Helical" evidence="7">
    <location>
        <begin position="27"/>
        <end position="53"/>
    </location>
</feature>
<evidence type="ECO:0000256" key="7">
    <source>
        <dbReference type="SAM" id="Phobius"/>
    </source>
</evidence>
<dbReference type="Proteomes" id="UP001143370">
    <property type="component" value="Unassembled WGS sequence"/>
</dbReference>
<protein>
    <submittedName>
        <fullName evidence="8">MFS transporter</fullName>
    </submittedName>
</protein>
<comment type="similarity">
    <text evidence="2">Belongs to the major facilitator superfamily.</text>
</comment>
<reference evidence="8" key="1">
    <citation type="journal article" date="2014" name="Int. J. Syst. Evol. Microbiol.">
        <title>Complete genome sequence of Corynebacterium casei LMG S-19264T (=DSM 44701T), isolated from a smear-ripened cheese.</title>
        <authorList>
            <consortium name="US DOE Joint Genome Institute (JGI-PGF)"/>
            <person name="Walter F."/>
            <person name="Albersmeier A."/>
            <person name="Kalinowski J."/>
            <person name="Ruckert C."/>
        </authorList>
    </citation>
    <scope>NUCLEOTIDE SEQUENCE</scope>
    <source>
        <strain evidence="8">VKM B-2484</strain>
    </source>
</reference>
<keyword evidence="4 7" id="KW-0812">Transmembrane</keyword>
<keyword evidence="9" id="KW-1185">Reference proteome</keyword>
<dbReference type="Pfam" id="PF07690">
    <property type="entry name" value="MFS_1"/>
    <property type="match status" value="1"/>
</dbReference>
<proteinExistence type="inferred from homology"/>
<comment type="caution">
    <text evidence="8">The sequence shown here is derived from an EMBL/GenBank/DDBJ whole genome shotgun (WGS) entry which is preliminary data.</text>
</comment>
<evidence type="ECO:0000256" key="2">
    <source>
        <dbReference type="ARBA" id="ARBA00008335"/>
    </source>
</evidence>
<evidence type="ECO:0000256" key="3">
    <source>
        <dbReference type="ARBA" id="ARBA00022448"/>
    </source>
</evidence>
<evidence type="ECO:0000256" key="1">
    <source>
        <dbReference type="ARBA" id="ARBA00004141"/>
    </source>
</evidence>
<evidence type="ECO:0000256" key="6">
    <source>
        <dbReference type="ARBA" id="ARBA00023136"/>
    </source>
</evidence>